<name>A0A3B0YFE8_9ZZZZ</name>
<sequence>MNNINIIDIEASGLGFDSYPIDIAVLIGSKSKSWLIKPEPMWNHWDVTAE</sequence>
<reference evidence="1" key="1">
    <citation type="submission" date="2018-06" db="EMBL/GenBank/DDBJ databases">
        <authorList>
            <person name="Zhirakovskaya E."/>
        </authorList>
    </citation>
    <scope>NUCLEOTIDE SEQUENCE</scope>
</reference>
<dbReference type="EMBL" id="UOFI01000090">
    <property type="protein sequence ID" value="VAW67086.1"/>
    <property type="molecule type" value="Genomic_DNA"/>
</dbReference>
<gene>
    <name evidence="1" type="ORF">MNBD_GAMMA09-2729</name>
</gene>
<protein>
    <submittedName>
        <fullName evidence="1">Uncharacterized protein</fullName>
    </submittedName>
</protein>
<feature type="non-terminal residue" evidence="1">
    <location>
        <position position="50"/>
    </location>
</feature>
<accession>A0A3B0YFE8</accession>
<organism evidence="1">
    <name type="scientific">hydrothermal vent metagenome</name>
    <dbReference type="NCBI Taxonomy" id="652676"/>
    <lineage>
        <taxon>unclassified sequences</taxon>
        <taxon>metagenomes</taxon>
        <taxon>ecological metagenomes</taxon>
    </lineage>
</organism>
<evidence type="ECO:0000313" key="1">
    <source>
        <dbReference type="EMBL" id="VAW67086.1"/>
    </source>
</evidence>
<proteinExistence type="predicted"/>
<dbReference type="AlphaFoldDB" id="A0A3B0YFE8"/>